<feature type="domain" description="Gfo/Idh/MocA-like oxidoreductase N-terminal" evidence="1">
    <location>
        <begin position="42"/>
        <end position="172"/>
    </location>
</feature>
<dbReference type="Gene3D" id="3.40.50.720">
    <property type="entry name" value="NAD(P)-binding Rossmann-like Domain"/>
    <property type="match status" value="1"/>
</dbReference>
<dbReference type="InterPro" id="IPR006311">
    <property type="entry name" value="TAT_signal"/>
</dbReference>
<dbReference type="SUPFAM" id="SSF55347">
    <property type="entry name" value="Glyceraldehyde-3-phosphate dehydrogenase-like, C-terminal domain"/>
    <property type="match status" value="1"/>
</dbReference>
<dbReference type="NCBIfam" id="TIGR01409">
    <property type="entry name" value="TAT_signal_seq"/>
    <property type="match status" value="1"/>
</dbReference>
<dbReference type="EMBL" id="FXAU01000004">
    <property type="protein sequence ID" value="SMG35983.1"/>
    <property type="molecule type" value="Genomic_DNA"/>
</dbReference>
<dbReference type="InterPro" id="IPR050463">
    <property type="entry name" value="Gfo/Idh/MocA_oxidrdct_glycsds"/>
</dbReference>
<protein>
    <submittedName>
        <fullName evidence="2">Tat (Twin-arginine translocation) pathway signal sequence</fullName>
    </submittedName>
</protein>
<evidence type="ECO:0000259" key="1">
    <source>
        <dbReference type="Pfam" id="PF01408"/>
    </source>
</evidence>
<evidence type="ECO:0000313" key="3">
    <source>
        <dbReference type="Proteomes" id="UP000192980"/>
    </source>
</evidence>
<dbReference type="AlphaFoldDB" id="A0A1X7K5R2"/>
<sequence>MKNDLSRRGFIKTTAMASLGIGLLGPQGKFSESLVSTQQRKRVGIIGLDTSHSVAFTKALNAVDADPRFRNYKVVAAVAQGSKDIPSAISRVPKYVEEISAAGVEIVGTIAELLKKVDVVLLESNDGRVHLEQATPVIKAGKTLFIDKPIAASYQDAQQIFQLARQYKVPVFSSSSLRFMEKVKEVKAGSIGAVYGAETFSPATLEPTHPDFYWYGIHGIETLFALMGTGCENVTRFHTPDVDLVVGKWKDGRVGTFRGIRKGKHDFGGMVFGEKGNITLGQFKGYDALLEEIVAFFDTGISPVSAAETLEICAFIEAADESKRQQGKTITLINA</sequence>
<dbReference type="PANTHER" id="PTHR43818:SF9">
    <property type="entry name" value="HYPOTHETICAL OXIDOREDUCTASE"/>
    <property type="match status" value="1"/>
</dbReference>
<dbReference type="Gene3D" id="3.30.360.10">
    <property type="entry name" value="Dihydrodipicolinate Reductase, domain 2"/>
    <property type="match status" value="1"/>
</dbReference>
<dbReference type="InterPro" id="IPR000683">
    <property type="entry name" value="Gfo/Idh/MocA-like_OxRdtase_N"/>
</dbReference>
<dbReference type="GO" id="GO:0000166">
    <property type="term" value="F:nucleotide binding"/>
    <property type="evidence" value="ECO:0007669"/>
    <property type="project" value="InterPro"/>
</dbReference>
<dbReference type="SUPFAM" id="SSF51735">
    <property type="entry name" value="NAD(P)-binding Rossmann-fold domains"/>
    <property type="match status" value="1"/>
</dbReference>
<name>A0A1X7K5R2_9SPHI</name>
<dbReference type="Proteomes" id="UP000192980">
    <property type="component" value="Unassembled WGS sequence"/>
</dbReference>
<keyword evidence="3" id="KW-1185">Reference proteome</keyword>
<dbReference type="RefSeq" id="WP_085473299.1">
    <property type="nucleotide sequence ID" value="NZ_FXAU01000004.1"/>
</dbReference>
<dbReference type="STRING" id="561061.SAMN05660862_2569"/>
<reference evidence="2 3" key="1">
    <citation type="submission" date="2017-04" db="EMBL/GenBank/DDBJ databases">
        <authorList>
            <person name="Afonso C.L."/>
            <person name="Miller P.J."/>
            <person name="Scott M.A."/>
            <person name="Spackman E."/>
            <person name="Goraichik I."/>
            <person name="Dimitrov K.M."/>
            <person name="Suarez D.L."/>
            <person name="Swayne D.E."/>
        </authorList>
    </citation>
    <scope>NUCLEOTIDE SEQUENCE [LARGE SCALE GENOMIC DNA]</scope>
    <source>
        <strain evidence="2 3">DSM 22418</strain>
    </source>
</reference>
<evidence type="ECO:0000313" key="2">
    <source>
        <dbReference type="EMBL" id="SMG35983.1"/>
    </source>
</evidence>
<gene>
    <name evidence="2" type="ORF">SAMN05660862_2569</name>
</gene>
<dbReference type="PROSITE" id="PS51318">
    <property type="entry name" value="TAT"/>
    <property type="match status" value="1"/>
</dbReference>
<organism evidence="2 3">
    <name type="scientific">Sphingobacterium psychroaquaticum</name>
    <dbReference type="NCBI Taxonomy" id="561061"/>
    <lineage>
        <taxon>Bacteria</taxon>
        <taxon>Pseudomonadati</taxon>
        <taxon>Bacteroidota</taxon>
        <taxon>Sphingobacteriia</taxon>
        <taxon>Sphingobacteriales</taxon>
        <taxon>Sphingobacteriaceae</taxon>
        <taxon>Sphingobacterium</taxon>
    </lineage>
</organism>
<dbReference type="PANTHER" id="PTHR43818">
    <property type="entry name" value="BCDNA.GH03377"/>
    <property type="match status" value="1"/>
</dbReference>
<dbReference type="Pfam" id="PF01408">
    <property type="entry name" value="GFO_IDH_MocA"/>
    <property type="match status" value="1"/>
</dbReference>
<proteinExistence type="predicted"/>
<dbReference type="InterPro" id="IPR019546">
    <property type="entry name" value="TAT_signal_bac_arc"/>
</dbReference>
<dbReference type="InterPro" id="IPR036291">
    <property type="entry name" value="NAD(P)-bd_dom_sf"/>
</dbReference>
<dbReference type="OrthoDB" id="1408251at2"/>
<accession>A0A1X7K5R2</accession>